<proteinExistence type="predicted"/>
<protein>
    <submittedName>
        <fullName evidence="3">Single-stranded-DNA-specific exonuclease RecJ</fullName>
    </submittedName>
</protein>
<dbReference type="GO" id="GO:0004527">
    <property type="term" value="F:exonuclease activity"/>
    <property type="evidence" value="ECO:0007669"/>
    <property type="project" value="UniProtKB-KW"/>
</dbReference>
<gene>
    <name evidence="3" type="ORF">LDC_1968</name>
</gene>
<evidence type="ECO:0000256" key="1">
    <source>
        <dbReference type="ARBA" id="ARBA00022801"/>
    </source>
</evidence>
<dbReference type="InterPro" id="IPR041122">
    <property type="entry name" value="RecJ_OB"/>
</dbReference>
<keyword evidence="3" id="KW-0269">Exonuclease</keyword>
<dbReference type="AlphaFoldDB" id="D9PKA4"/>
<organism evidence="3">
    <name type="scientific">sediment metagenome</name>
    <dbReference type="NCBI Taxonomy" id="749907"/>
    <lineage>
        <taxon>unclassified sequences</taxon>
        <taxon>metagenomes</taxon>
        <taxon>ecological metagenomes</taxon>
    </lineage>
</organism>
<dbReference type="PANTHER" id="PTHR30255">
    <property type="entry name" value="SINGLE-STRANDED-DNA-SPECIFIC EXONUCLEASE RECJ"/>
    <property type="match status" value="1"/>
</dbReference>
<feature type="domain" description="RecJ OB" evidence="2">
    <location>
        <begin position="35"/>
        <end position="136"/>
    </location>
</feature>
<feature type="non-terminal residue" evidence="3">
    <location>
        <position position="1"/>
    </location>
</feature>
<comment type="caution">
    <text evidence="3">The sequence shown here is derived from an EMBL/GenBank/DDBJ whole genome shotgun (WGS) entry which is preliminary data.</text>
</comment>
<evidence type="ECO:0000259" key="2">
    <source>
        <dbReference type="Pfam" id="PF17768"/>
    </source>
</evidence>
<reference evidence="3" key="1">
    <citation type="submission" date="2010-07" db="EMBL/GenBank/DDBJ databases">
        <authorList>
            <consortium name="CONSOLIDER consortium CSD2007-00005"/>
            <person name="Guazzaroni M.-E."/>
            <person name="Richter M."/>
            <person name="Garcia-Salamanca A."/>
            <person name="Yarza P."/>
            <person name="Ferrer M."/>
        </authorList>
    </citation>
    <scope>NUCLEOTIDE SEQUENCE</scope>
</reference>
<dbReference type="EMBL" id="ADZX01000590">
    <property type="protein sequence ID" value="EFK96016.1"/>
    <property type="molecule type" value="Genomic_DNA"/>
</dbReference>
<keyword evidence="1" id="KW-0378">Hydrolase</keyword>
<sequence>AGFTAKVKNLGLIEKKLTAAAAKLTDSRLKPNEEYDCELSLNQVNWDLQKKLQQFEPFGLANPQPLFLAKKAKLNRFYPVGQENKHLKLKVDNFNAIAFGQGKLAAKLKPGQLIDIIYSIEPNNWNNKNSLELKIKEINI</sequence>
<accession>D9PKA4</accession>
<dbReference type="PANTHER" id="PTHR30255:SF2">
    <property type="entry name" value="SINGLE-STRANDED-DNA-SPECIFIC EXONUCLEASE RECJ"/>
    <property type="match status" value="1"/>
</dbReference>
<keyword evidence="3" id="KW-0540">Nuclease</keyword>
<dbReference type="Pfam" id="PF17768">
    <property type="entry name" value="RecJ_OB"/>
    <property type="match status" value="1"/>
</dbReference>
<evidence type="ECO:0000313" key="3">
    <source>
        <dbReference type="EMBL" id="EFK96016.1"/>
    </source>
</evidence>
<dbReference type="InterPro" id="IPR051673">
    <property type="entry name" value="SSDNA_exonuclease_RecJ"/>
</dbReference>
<reference evidence="3" key="2">
    <citation type="journal article" date="2011" name="Microb. Ecol.">
        <title>Taxonomic and Functional Metagenomic Profiling of the Microbial Community in the Anoxic Sediment of a Sub-saline Shallow Lake (Laguna de Carrizo, Central Spain).</title>
        <authorList>
            <person name="Ferrer M."/>
            <person name="Guazzaroni M.E."/>
            <person name="Richter M."/>
            <person name="Garcia-Salamanca A."/>
            <person name="Yarza P."/>
            <person name="Suarez-Suarez A."/>
            <person name="Solano J."/>
            <person name="Alcaide M."/>
            <person name="van Dillewijn P."/>
            <person name="Molina-Henares M.A."/>
            <person name="Lopez-Cortes N."/>
            <person name="Al-Ramahi Y."/>
            <person name="Guerrero C."/>
            <person name="Acosta A."/>
            <person name="de Eugenio L.I."/>
            <person name="Martinez V."/>
            <person name="Marques S."/>
            <person name="Rojo F."/>
            <person name="Santero E."/>
            <person name="Genilloud O."/>
            <person name="Perez-Perez J."/>
            <person name="Rossello-Mora R."/>
            <person name="Ramos J.L."/>
        </authorList>
    </citation>
    <scope>NUCLEOTIDE SEQUENCE</scope>
</reference>
<name>D9PKA4_9ZZZZ</name>
<dbReference type="Gene3D" id="2.40.50.460">
    <property type="match status" value="1"/>
</dbReference>